<organism evidence="5 6">
    <name type="scientific">Salinactinospora qingdaonensis</name>
    <dbReference type="NCBI Taxonomy" id="702744"/>
    <lineage>
        <taxon>Bacteria</taxon>
        <taxon>Bacillati</taxon>
        <taxon>Actinomycetota</taxon>
        <taxon>Actinomycetes</taxon>
        <taxon>Streptosporangiales</taxon>
        <taxon>Nocardiopsidaceae</taxon>
        <taxon>Salinactinospora</taxon>
    </lineage>
</organism>
<evidence type="ECO:0000256" key="3">
    <source>
        <dbReference type="ARBA" id="ARBA00022840"/>
    </source>
</evidence>
<dbReference type="Gene3D" id="3.40.50.10420">
    <property type="entry name" value="NagB/RpiA/CoA transferase-like"/>
    <property type="match status" value="1"/>
</dbReference>
<name>A0ABP7FM57_9ACTN</name>
<dbReference type="Pfam" id="PF01812">
    <property type="entry name" value="5-FTHF_cyc-lig"/>
    <property type="match status" value="1"/>
</dbReference>
<proteinExistence type="inferred from homology"/>
<dbReference type="PANTHER" id="PTHR23407">
    <property type="entry name" value="ATPASE INHIBITOR/5-FORMYLTETRAHYDROFOLATE CYCLO-LIGASE"/>
    <property type="match status" value="1"/>
</dbReference>
<dbReference type="SUPFAM" id="SSF100950">
    <property type="entry name" value="NagB/RpiA/CoA transferase-like"/>
    <property type="match status" value="1"/>
</dbReference>
<evidence type="ECO:0000256" key="1">
    <source>
        <dbReference type="ARBA" id="ARBA00010638"/>
    </source>
</evidence>
<comment type="caution">
    <text evidence="5">The sequence shown here is derived from an EMBL/GenBank/DDBJ whole genome shotgun (WGS) entry which is preliminary data.</text>
</comment>
<dbReference type="EMBL" id="BAABDD010000008">
    <property type="protein sequence ID" value="GAA3742674.1"/>
    <property type="molecule type" value="Genomic_DNA"/>
</dbReference>
<keyword evidence="2 4" id="KW-0547">Nucleotide-binding</keyword>
<gene>
    <name evidence="5" type="ORF">GCM10022402_22960</name>
</gene>
<evidence type="ECO:0000256" key="4">
    <source>
        <dbReference type="RuleBase" id="RU361279"/>
    </source>
</evidence>
<dbReference type="RefSeq" id="WP_425567498.1">
    <property type="nucleotide sequence ID" value="NZ_BAABDD010000008.1"/>
</dbReference>
<dbReference type="InterPro" id="IPR037171">
    <property type="entry name" value="NagB/RpiA_transferase-like"/>
</dbReference>
<evidence type="ECO:0000256" key="2">
    <source>
        <dbReference type="ARBA" id="ARBA00022741"/>
    </source>
</evidence>
<dbReference type="PANTHER" id="PTHR23407:SF1">
    <property type="entry name" value="5-FORMYLTETRAHYDROFOLATE CYCLO-LIGASE"/>
    <property type="match status" value="1"/>
</dbReference>
<reference evidence="6" key="1">
    <citation type="journal article" date="2019" name="Int. J. Syst. Evol. Microbiol.">
        <title>The Global Catalogue of Microorganisms (GCM) 10K type strain sequencing project: providing services to taxonomists for standard genome sequencing and annotation.</title>
        <authorList>
            <consortium name="The Broad Institute Genomics Platform"/>
            <consortium name="The Broad Institute Genome Sequencing Center for Infectious Disease"/>
            <person name="Wu L."/>
            <person name="Ma J."/>
        </authorList>
    </citation>
    <scope>NUCLEOTIDE SEQUENCE [LARGE SCALE GENOMIC DNA]</scope>
    <source>
        <strain evidence="6">JCM 17137</strain>
    </source>
</reference>
<comment type="catalytic activity">
    <reaction evidence="4">
        <text>(6S)-5-formyl-5,6,7,8-tetrahydrofolate + ATP = (6R)-5,10-methenyltetrahydrofolate + ADP + phosphate</text>
        <dbReference type="Rhea" id="RHEA:10488"/>
        <dbReference type="ChEBI" id="CHEBI:30616"/>
        <dbReference type="ChEBI" id="CHEBI:43474"/>
        <dbReference type="ChEBI" id="CHEBI:57455"/>
        <dbReference type="ChEBI" id="CHEBI:57457"/>
        <dbReference type="ChEBI" id="CHEBI:456216"/>
        <dbReference type="EC" id="6.3.3.2"/>
    </reaction>
</comment>
<sequence length="195" mass="20510">MDQHQAKREMRERLLAARRAMPAAERTAAGSALRDAVLALPGITMGGTVCAYHSIGTEPPTHKLVAALWKHGVYVLLPVVLADGSLDWAAYEGPDSLTPADHGLLEPMGQRYGAEAVHRAAAVICPALAVDHGGVRLGRGAGYYDRALARVGPNTLTLAAVYDDEFVDTVPAEPHDQPVGAVVTPGGGVRRLAPQ</sequence>
<keyword evidence="6" id="KW-1185">Reference proteome</keyword>
<keyword evidence="4" id="KW-0460">Magnesium</keyword>
<dbReference type="EC" id="6.3.3.2" evidence="4"/>
<protein>
    <recommendedName>
        <fullName evidence="4">5-formyltetrahydrofolate cyclo-ligase</fullName>
        <ecNumber evidence="4">6.3.3.2</ecNumber>
    </recommendedName>
</protein>
<dbReference type="PIRSF" id="PIRSF006806">
    <property type="entry name" value="FTHF_cligase"/>
    <property type="match status" value="1"/>
</dbReference>
<comment type="cofactor">
    <cofactor evidence="4">
        <name>Mg(2+)</name>
        <dbReference type="ChEBI" id="CHEBI:18420"/>
    </cofactor>
</comment>
<keyword evidence="4" id="KW-0479">Metal-binding</keyword>
<evidence type="ECO:0000313" key="5">
    <source>
        <dbReference type="EMBL" id="GAA3742674.1"/>
    </source>
</evidence>
<comment type="similarity">
    <text evidence="1 4">Belongs to the 5-formyltetrahydrofolate cyclo-ligase family.</text>
</comment>
<keyword evidence="3 4" id="KW-0067">ATP-binding</keyword>
<dbReference type="InterPro" id="IPR024185">
    <property type="entry name" value="FTHF_cligase-like_sf"/>
</dbReference>
<evidence type="ECO:0000313" key="6">
    <source>
        <dbReference type="Proteomes" id="UP001500908"/>
    </source>
</evidence>
<dbReference type="Proteomes" id="UP001500908">
    <property type="component" value="Unassembled WGS sequence"/>
</dbReference>
<accession>A0ABP7FM57</accession>
<dbReference type="InterPro" id="IPR002698">
    <property type="entry name" value="FTHF_cligase"/>
</dbReference>
<dbReference type="NCBIfam" id="TIGR02727">
    <property type="entry name" value="MTHFS_bact"/>
    <property type="match status" value="1"/>
</dbReference>